<dbReference type="Gene3D" id="3.20.20.70">
    <property type="entry name" value="Aldolase class I"/>
    <property type="match status" value="1"/>
</dbReference>
<dbReference type="Pfam" id="PF00724">
    <property type="entry name" value="Oxidored_FMN"/>
    <property type="match status" value="1"/>
</dbReference>
<dbReference type="GO" id="GO:0010181">
    <property type="term" value="F:FMN binding"/>
    <property type="evidence" value="ECO:0007669"/>
    <property type="project" value="InterPro"/>
</dbReference>
<dbReference type="GO" id="GO:0005829">
    <property type="term" value="C:cytosol"/>
    <property type="evidence" value="ECO:0007669"/>
    <property type="project" value="TreeGrafter"/>
</dbReference>
<proteinExistence type="inferred from homology"/>
<evidence type="ECO:0000256" key="3">
    <source>
        <dbReference type="ARBA" id="ARBA00023002"/>
    </source>
</evidence>
<comment type="similarity">
    <text evidence="2">Belongs to the NADH:flavin oxidoreductase/NADH oxidase family.</text>
</comment>
<dbReference type="AlphaFoldDB" id="A0A916WXD9"/>
<evidence type="ECO:0000256" key="1">
    <source>
        <dbReference type="ARBA" id="ARBA00001917"/>
    </source>
</evidence>
<sequence>MAKAKLFTPVQLGDIALKNRVLMAPLTRNRARSGDDAPYDIHVTYYGQRAGAGLIFTEATQISPQGKGYDNTPGIYSKAQIEGWKAVTDAVHAKGGKIILQLWHVGRISHPDIQEGGLDPVAPSAIAAQAQTFVNGTFVDTPTPRALETSEIPGLVEDFRRAAENAKTAGFDGVEVHAANGYLLDQFIRDGANKRDDAYGGSVENRVRFLAEVLDAVIDVWGRGRVGVRLSPFNGFNGIEDSDPDTTFAHVIDVLNEKGVAYLHMVEGQMATPQADKEREAVARLRARFKGAYIANNSYDRAMAIDEVETGMADAVAFGRSYIANPDLAERLERNAPLNTPDHTTFYGGTEKGYTDYPFLNDTKAA</sequence>
<dbReference type="PANTHER" id="PTHR22893:SF91">
    <property type="entry name" value="NADPH DEHYDROGENASE 2-RELATED"/>
    <property type="match status" value="1"/>
</dbReference>
<name>A0A916WXD9_9HYPH</name>
<dbReference type="GO" id="GO:0016628">
    <property type="term" value="F:oxidoreductase activity, acting on the CH-CH group of donors, NAD or NADP as acceptor"/>
    <property type="evidence" value="ECO:0007669"/>
    <property type="project" value="UniProtKB-ARBA"/>
</dbReference>
<evidence type="ECO:0000313" key="6">
    <source>
        <dbReference type="Proteomes" id="UP000605148"/>
    </source>
</evidence>
<comment type="caution">
    <text evidence="5">The sequence shown here is derived from an EMBL/GenBank/DDBJ whole genome shotgun (WGS) entry which is preliminary data.</text>
</comment>
<dbReference type="RefSeq" id="WP_150495464.1">
    <property type="nucleotide sequence ID" value="NZ_BMFA01000003.1"/>
</dbReference>
<keyword evidence="6" id="KW-1185">Reference proteome</keyword>
<dbReference type="NCBIfam" id="NF007899">
    <property type="entry name" value="PRK10605.1"/>
    <property type="match status" value="1"/>
</dbReference>
<dbReference type="EMBL" id="BMFA01000003">
    <property type="protein sequence ID" value="GGB41349.1"/>
    <property type="molecule type" value="Genomic_DNA"/>
</dbReference>
<evidence type="ECO:0000259" key="4">
    <source>
        <dbReference type="Pfam" id="PF00724"/>
    </source>
</evidence>
<dbReference type="SUPFAM" id="SSF51395">
    <property type="entry name" value="FMN-linked oxidoreductases"/>
    <property type="match status" value="1"/>
</dbReference>
<comment type="cofactor">
    <cofactor evidence="1">
        <name>FMN</name>
        <dbReference type="ChEBI" id="CHEBI:58210"/>
    </cofactor>
</comment>
<dbReference type="FunFam" id="3.20.20.70:FF:000059">
    <property type="entry name" value="N-ethylmaleimide reductase, FMN-linked"/>
    <property type="match status" value="1"/>
</dbReference>
<reference evidence="5" key="2">
    <citation type="submission" date="2020-09" db="EMBL/GenBank/DDBJ databases">
        <authorList>
            <person name="Sun Q."/>
            <person name="Zhou Y."/>
        </authorList>
    </citation>
    <scope>NUCLEOTIDE SEQUENCE</scope>
    <source>
        <strain evidence="5">CGMCC 1.12426</strain>
    </source>
</reference>
<dbReference type="OrthoDB" id="9784632at2"/>
<dbReference type="InterPro" id="IPR013785">
    <property type="entry name" value="Aldolase_TIM"/>
</dbReference>
<keyword evidence="3" id="KW-0560">Oxidoreductase</keyword>
<evidence type="ECO:0000313" key="5">
    <source>
        <dbReference type="EMBL" id="GGB41349.1"/>
    </source>
</evidence>
<feature type="domain" description="NADH:flavin oxidoreductase/NADH oxidase N-terminal" evidence="4">
    <location>
        <begin position="5"/>
        <end position="339"/>
    </location>
</feature>
<dbReference type="InterPro" id="IPR001155">
    <property type="entry name" value="OxRdtase_FMN_N"/>
</dbReference>
<reference evidence="5" key="1">
    <citation type="journal article" date="2014" name="Int. J. Syst. Evol. Microbiol.">
        <title>Complete genome sequence of Corynebacterium casei LMG S-19264T (=DSM 44701T), isolated from a smear-ripened cheese.</title>
        <authorList>
            <consortium name="US DOE Joint Genome Institute (JGI-PGF)"/>
            <person name="Walter F."/>
            <person name="Albersmeier A."/>
            <person name="Kalinowski J."/>
            <person name="Ruckert C."/>
        </authorList>
    </citation>
    <scope>NUCLEOTIDE SEQUENCE</scope>
    <source>
        <strain evidence="5">CGMCC 1.12426</strain>
    </source>
</reference>
<organism evidence="5 6">
    <name type="scientific">Roseibium aquae</name>
    <dbReference type="NCBI Taxonomy" id="1323746"/>
    <lineage>
        <taxon>Bacteria</taxon>
        <taxon>Pseudomonadati</taxon>
        <taxon>Pseudomonadota</taxon>
        <taxon>Alphaproteobacteria</taxon>
        <taxon>Hyphomicrobiales</taxon>
        <taxon>Stappiaceae</taxon>
        <taxon>Roseibium</taxon>
    </lineage>
</organism>
<dbReference type="Proteomes" id="UP000605148">
    <property type="component" value="Unassembled WGS sequence"/>
</dbReference>
<gene>
    <name evidence="5" type="primary">nemA</name>
    <name evidence="5" type="ORF">GCM10011316_11610</name>
</gene>
<dbReference type="PANTHER" id="PTHR22893">
    <property type="entry name" value="NADH OXIDOREDUCTASE-RELATED"/>
    <property type="match status" value="1"/>
</dbReference>
<accession>A0A916WXD9</accession>
<evidence type="ECO:0000256" key="2">
    <source>
        <dbReference type="ARBA" id="ARBA00005979"/>
    </source>
</evidence>
<protein>
    <submittedName>
        <fullName evidence="5">Alkene reductase</fullName>
    </submittedName>
</protein>
<dbReference type="CDD" id="cd02933">
    <property type="entry name" value="OYE_like_FMN"/>
    <property type="match status" value="1"/>
</dbReference>
<dbReference type="InterPro" id="IPR045247">
    <property type="entry name" value="Oye-like"/>
</dbReference>